<protein>
    <submittedName>
        <fullName evidence="8">Uncharacterized protein</fullName>
    </submittedName>
</protein>
<dbReference type="GO" id="GO:0005739">
    <property type="term" value="C:mitochondrion"/>
    <property type="evidence" value="ECO:0007669"/>
    <property type="project" value="TreeGrafter"/>
</dbReference>
<comment type="similarity">
    <text evidence="3">Belongs to the Nudix hydrolase family.</text>
</comment>
<keyword evidence="9" id="KW-1185">Reference proteome</keyword>
<sequence length="378" mass="43985">MIRKFAKYWRDSASLLVVARDRPTVHREKYNYKVCTVTVVGEQIKTFRMFQVLVFKRTAKTSFMPNSVVFPGGGFDKQDGSLGWEAFFRDRNVSAGDLKKLTEVDGPRPPIFHTESTDLLDRNVSLRLCALREAFEELGVLLVSDERKQKRDPLYSNCLHSFDVSTWQQRIHDGEATFQELHTALGTVPDLFNLYEWSCWLTPAMFRKRRFETAFFLAVLNEIPNIHPEPHEVQEYYWETPAALLEAHRAEKIWLAPPQTYELTRLSFIYDIDELARFAAKRNRKGSTLLCPVQYNAADGVIFVLPGDDLYPTGYDYISDNHDLDKYGEVPQEVIRKQSTRLHRVEHKDLHHQAFFLNHQPLDDHLHIQGQNVIPKEC</sequence>
<dbReference type="VEuPathDB" id="VectorBase:ASTEI20_037259"/>
<dbReference type="OMA" id="GFMPSAH"/>
<proteinExistence type="inferred from homology"/>
<dbReference type="Proteomes" id="UP000076408">
    <property type="component" value="Unassembled WGS sequence"/>
</dbReference>
<dbReference type="PROSITE" id="PS51462">
    <property type="entry name" value="NUDIX"/>
    <property type="match status" value="1"/>
</dbReference>
<dbReference type="SUPFAM" id="SSF55811">
    <property type="entry name" value="Nudix"/>
    <property type="match status" value="1"/>
</dbReference>
<keyword evidence="4" id="KW-0479">Metal-binding</keyword>
<evidence type="ECO:0000256" key="7">
    <source>
        <dbReference type="ARBA" id="ARBA00023211"/>
    </source>
</evidence>
<evidence type="ECO:0000256" key="1">
    <source>
        <dbReference type="ARBA" id="ARBA00001936"/>
    </source>
</evidence>
<dbReference type="CDD" id="cd18870">
    <property type="entry name" value="NUDIX_AcylCoAdiphos_Nudt19"/>
    <property type="match status" value="1"/>
</dbReference>
<accession>A0A182YMQ6</accession>
<dbReference type="GO" id="GO:0016818">
    <property type="term" value="F:hydrolase activity, acting on acid anhydrides, in phosphorus-containing anhydrides"/>
    <property type="evidence" value="ECO:0007669"/>
    <property type="project" value="InterPro"/>
</dbReference>
<evidence type="ECO:0000256" key="3">
    <source>
        <dbReference type="ARBA" id="ARBA00005582"/>
    </source>
</evidence>
<comment type="cofactor">
    <cofactor evidence="1">
        <name>Mn(2+)</name>
        <dbReference type="ChEBI" id="CHEBI:29035"/>
    </cofactor>
</comment>
<dbReference type="GO" id="GO:0046872">
    <property type="term" value="F:metal ion binding"/>
    <property type="evidence" value="ECO:0007669"/>
    <property type="project" value="UniProtKB-KW"/>
</dbReference>
<reference evidence="8" key="2">
    <citation type="submission" date="2020-05" db="UniProtKB">
        <authorList>
            <consortium name="EnsemblMetazoa"/>
        </authorList>
    </citation>
    <scope>IDENTIFICATION</scope>
    <source>
        <strain evidence="8">Indian</strain>
    </source>
</reference>
<dbReference type="VEuPathDB" id="VectorBase:ASTE009908"/>
<evidence type="ECO:0000256" key="2">
    <source>
        <dbReference type="ARBA" id="ARBA00001946"/>
    </source>
</evidence>
<dbReference type="InterPro" id="IPR015797">
    <property type="entry name" value="NUDIX_hydrolase-like_dom_sf"/>
</dbReference>
<dbReference type="PANTHER" id="PTHR12318">
    <property type="entry name" value="TESTOSTERONE-REGULATED PROTEIN RP2"/>
    <property type="match status" value="1"/>
</dbReference>
<keyword evidence="5" id="KW-0378">Hydrolase</keyword>
<dbReference type="VEuPathDB" id="VectorBase:ASTEI09742"/>
<reference evidence="9" key="1">
    <citation type="journal article" date="2014" name="Genome Biol.">
        <title>Genome analysis of a major urban malaria vector mosquito, Anopheles stephensi.</title>
        <authorList>
            <person name="Jiang X."/>
            <person name="Peery A."/>
            <person name="Hall A.B."/>
            <person name="Sharma A."/>
            <person name="Chen X.G."/>
            <person name="Waterhouse R.M."/>
            <person name="Komissarov A."/>
            <person name="Riehle M.M."/>
            <person name="Shouche Y."/>
            <person name="Sharakhova M.V."/>
            <person name="Lawson D."/>
            <person name="Pakpour N."/>
            <person name="Arensburger P."/>
            <person name="Davidson V.L."/>
            <person name="Eiglmeier K."/>
            <person name="Emrich S."/>
            <person name="George P."/>
            <person name="Kennedy R.C."/>
            <person name="Mane S.P."/>
            <person name="Maslen G."/>
            <person name="Oringanje C."/>
            <person name="Qi Y."/>
            <person name="Settlage R."/>
            <person name="Tojo M."/>
            <person name="Tubio J.M."/>
            <person name="Unger M.F."/>
            <person name="Wang B."/>
            <person name="Vernick K.D."/>
            <person name="Ribeiro J.M."/>
            <person name="James A.A."/>
            <person name="Michel K."/>
            <person name="Riehle M.A."/>
            <person name="Luckhart S."/>
            <person name="Sharakhov I.V."/>
            <person name="Tu Z."/>
        </authorList>
    </citation>
    <scope>NUCLEOTIDE SEQUENCE [LARGE SCALE GENOMIC DNA]</scope>
    <source>
        <strain evidence="9">Indian</strain>
    </source>
</reference>
<dbReference type="PANTHER" id="PTHR12318:SF0">
    <property type="entry name" value="ACYL-COENZYME A DIPHOSPHATASE NUDT19"/>
    <property type="match status" value="1"/>
</dbReference>
<dbReference type="Gene3D" id="3.90.79.10">
    <property type="entry name" value="Nucleoside Triphosphate Pyrophosphohydrolase"/>
    <property type="match status" value="1"/>
</dbReference>
<dbReference type="EnsemblMetazoa" id="ASTEI09742-RA">
    <property type="protein sequence ID" value="ASTEI09742-PA"/>
    <property type="gene ID" value="ASTEI09742"/>
</dbReference>
<organism evidence="8 9">
    <name type="scientific">Anopheles stephensi</name>
    <name type="common">Indo-Pakistan malaria mosquito</name>
    <dbReference type="NCBI Taxonomy" id="30069"/>
    <lineage>
        <taxon>Eukaryota</taxon>
        <taxon>Metazoa</taxon>
        <taxon>Ecdysozoa</taxon>
        <taxon>Arthropoda</taxon>
        <taxon>Hexapoda</taxon>
        <taxon>Insecta</taxon>
        <taxon>Pterygota</taxon>
        <taxon>Neoptera</taxon>
        <taxon>Endopterygota</taxon>
        <taxon>Diptera</taxon>
        <taxon>Nematocera</taxon>
        <taxon>Culicoidea</taxon>
        <taxon>Culicidae</taxon>
        <taxon>Anophelinae</taxon>
        <taxon>Anopheles</taxon>
    </lineage>
</organism>
<evidence type="ECO:0000313" key="9">
    <source>
        <dbReference type="Proteomes" id="UP000076408"/>
    </source>
</evidence>
<evidence type="ECO:0000256" key="6">
    <source>
        <dbReference type="ARBA" id="ARBA00022842"/>
    </source>
</evidence>
<evidence type="ECO:0000313" key="8">
    <source>
        <dbReference type="EnsemblMetazoa" id="ASTEI09742-PA"/>
    </source>
</evidence>
<dbReference type="AlphaFoldDB" id="A0A182YMQ6"/>
<dbReference type="InterPro" id="IPR039121">
    <property type="entry name" value="NUDT19"/>
</dbReference>
<evidence type="ECO:0000256" key="4">
    <source>
        <dbReference type="ARBA" id="ARBA00022723"/>
    </source>
</evidence>
<dbReference type="STRING" id="30069.A0A182YMQ6"/>
<keyword evidence="6" id="KW-0460">Magnesium</keyword>
<keyword evidence="7" id="KW-0464">Manganese</keyword>
<comment type="cofactor">
    <cofactor evidence="2">
        <name>Mg(2+)</name>
        <dbReference type="ChEBI" id="CHEBI:18420"/>
    </cofactor>
</comment>
<evidence type="ECO:0000256" key="5">
    <source>
        <dbReference type="ARBA" id="ARBA00022801"/>
    </source>
</evidence>
<name>A0A182YMQ6_ANOST</name>
<dbReference type="InterPro" id="IPR000086">
    <property type="entry name" value="NUDIX_hydrolase_dom"/>
</dbReference>